<dbReference type="InterPro" id="IPR017451">
    <property type="entry name" value="F-box-assoc_interact_dom"/>
</dbReference>
<proteinExistence type="predicted"/>
<sequence>MSHHVFLSNDLIVEVLSFLNVKSLMRFKSVSKLWNILISNPTFVKLHYQRSASNMHLALTSQRGFLAFSFITFPLNHVIENPSITIPINPYNPLEDINDCSLIIGSCNGLLCLRGFSFAIELEQQNTWFRIWNPATNTISRRLGYRTCILSRLKYTFGYDNSTETYKVVVLSPTEVHILNLRDNSWRTISSFPPFHHVALKPGCRVNEGVYLSGTVNWFTIQSNVLGYDYYIFQRNNITVDQFVIISLDLGTETYMHLSLPRGVDEVPCVEPTIAVLMDCLCFSHNLNGTHFVIWKMAEFRVEQSWTQFLKISFQNLQVYDDKYSSYDWRFFRLFPLCLVENGRTLVLTSSDLDHAIFYNLRDNRVRKTSDNKIIWVVAKNYVESLASIC</sequence>
<dbReference type="Pfam" id="PF08268">
    <property type="entry name" value="FBA_3"/>
    <property type="match status" value="1"/>
</dbReference>
<dbReference type="InterPro" id="IPR013187">
    <property type="entry name" value="F-box-assoc_dom_typ3"/>
</dbReference>
<reference evidence="3" key="1">
    <citation type="journal article" date="2017" name="Front. Plant Sci.">
        <title>Climate Clever Clovers: New Paradigm to Reduce the Environmental Footprint of Ruminants by Breeding Low Methanogenic Forages Utilizing Haplotype Variation.</title>
        <authorList>
            <person name="Kaur P."/>
            <person name="Appels R."/>
            <person name="Bayer P.E."/>
            <person name="Keeble-Gagnere G."/>
            <person name="Wang J."/>
            <person name="Hirakawa H."/>
            <person name="Shirasawa K."/>
            <person name="Vercoe P."/>
            <person name="Stefanova K."/>
            <person name="Durmic Z."/>
            <person name="Nichols P."/>
            <person name="Revell C."/>
            <person name="Isobe S.N."/>
            <person name="Edwards D."/>
            <person name="Erskine W."/>
        </authorList>
    </citation>
    <scope>NUCLEOTIDE SEQUENCE [LARGE SCALE GENOMIC DNA]</scope>
    <source>
        <strain evidence="3">cv. Daliak</strain>
    </source>
</reference>
<dbReference type="PANTHER" id="PTHR31672">
    <property type="entry name" value="BNACNNG10540D PROTEIN"/>
    <property type="match status" value="1"/>
</dbReference>
<evidence type="ECO:0000259" key="1">
    <source>
        <dbReference type="SMART" id="SM00256"/>
    </source>
</evidence>
<dbReference type="InterPro" id="IPR050796">
    <property type="entry name" value="SCF_F-box_component"/>
</dbReference>
<name>A0A2Z6NNM1_TRISU</name>
<dbReference type="InterPro" id="IPR036047">
    <property type="entry name" value="F-box-like_dom_sf"/>
</dbReference>
<evidence type="ECO:0000313" key="2">
    <source>
        <dbReference type="EMBL" id="GAU45631.1"/>
    </source>
</evidence>
<gene>
    <name evidence="2" type="ORF">TSUD_175440</name>
</gene>
<keyword evidence="3" id="KW-1185">Reference proteome</keyword>
<accession>A0A2Z6NNM1</accession>
<dbReference type="EMBL" id="DF974137">
    <property type="protein sequence ID" value="GAU45631.1"/>
    <property type="molecule type" value="Genomic_DNA"/>
</dbReference>
<dbReference type="Pfam" id="PF00646">
    <property type="entry name" value="F-box"/>
    <property type="match status" value="1"/>
</dbReference>
<protein>
    <recommendedName>
        <fullName evidence="1">F-box domain-containing protein</fullName>
    </recommendedName>
</protein>
<dbReference type="AlphaFoldDB" id="A0A2Z6NNM1"/>
<dbReference type="NCBIfam" id="TIGR01640">
    <property type="entry name" value="F_box_assoc_1"/>
    <property type="match status" value="1"/>
</dbReference>
<dbReference type="InterPro" id="IPR001810">
    <property type="entry name" value="F-box_dom"/>
</dbReference>
<organism evidence="2 3">
    <name type="scientific">Trifolium subterraneum</name>
    <name type="common">Subterranean clover</name>
    <dbReference type="NCBI Taxonomy" id="3900"/>
    <lineage>
        <taxon>Eukaryota</taxon>
        <taxon>Viridiplantae</taxon>
        <taxon>Streptophyta</taxon>
        <taxon>Embryophyta</taxon>
        <taxon>Tracheophyta</taxon>
        <taxon>Spermatophyta</taxon>
        <taxon>Magnoliopsida</taxon>
        <taxon>eudicotyledons</taxon>
        <taxon>Gunneridae</taxon>
        <taxon>Pentapetalae</taxon>
        <taxon>rosids</taxon>
        <taxon>fabids</taxon>
        <taxon>Fabales</taxon>
        <taxon>Fabaceae</taxon>
        <taxon>Papilionoideae</taxon>
        <taxon>50 kb inversion clade</taxon>
        <taxon>NPAAA clade</taxon>
        <taxon>Hologalegina</taxon>
        <taxon>IRL clade</taxon>
        <taxon>Trifolieae</taxon>
        <taxon>Trifolium</taxon>
    </lineage>
</organism>
<dbReference type="SMART" id="SM00256">
    <property type="entry name" value="FBOX"/>
    <property type="match status" value="1"/>
</dbReference>
<dbReference type="Proteomes" id="UP000242715">
    <property type="component" value="Unassembled WGS sequence"/>
</dbReference>
<dbReference type="OrthoDB" id="591557at2759"/>
<dbReference type="SUPFAM" id="SSF81383">
    <property type="entry name" value="F-box domain"/>
    <property type="match status" value="1"/>
</dbReference>
<dbReference type="PANTHER" id="PTHR31672:SF13">
    <property type="entry name" value="F-BOX PROTEIN CPR30-LIKE"/>
    <property type="match status" value="1"/>
</dbReference>
<feature type="domain" description="F-box" evidence="1">
    <location>
        <begin position="7"/>
        <end position="47"/>
    </location>
</feature>
<evidence type="ECO:0000313" key="3">
    <source>
        <dbReference type="Proteomes" id="UP000242715"/>
    </source>
</evidence>
<dbReference type="Gene3D" id="1.20.1280.50">
    <property type="match status" value="1"/>
</dbReference>